<evidence type="ECO:0000313" key="3">
    <source>
        <dbReference type="Proteomes" id="UP000298030"/>
    </source>
</evidence>
<feature type="chain" id="PRO_5021397520" evidence="1">
    <location>
        <begin position="21"/>
        <end position="108"/>
    </location>
</feature>
<dbReference type="AlphaFoldDB" id="A0A4Y7TM89"/>
<reference evidence="2 3" key="1">
    <citation type="journal article" date="2019" name="Nat. Ecol. Evol.">
        <title>Megaphylogeny resolves global patterns of mushroom evolution.</title>
        <authorList>
            <person name="Varga T."/>
            <person name="Krizsan K."/>
            <person name="Foldi C."/>
            <person name="Dima B."/>
            <person name="Sanchez-Garcia M."/>
            <person name="Sanchez-Ramirez S."/>
            <person name="Szollosi G.J."/>
            <person name="Szarkandi J.G."/>
            <person name="Papp V."/>
            <person name="Albert L."/>
            <person name="Andreopoulos W."/>
            <person name="Angelini C."/>
            <person name="Antonin V."/>
            <person name="Barry K.W."/>
            <person name="Bougher N.L."/>
            <person name="Buchanan P."/>
            <person name="Buyck B."/>
            <person name="Bense V."/>
            <person name="Catcheside P."/>
            <person name="Chovatia M."/>
            <person name="Cooper J."/>
            <person name="Damon W."/>
            <person name="Desjardin D."/>
            <person name="Finy P."/>
            <person name="Geml J."/>
            <person name="Haridas S."/>
            <person name="Hughes K."/>
            <person name="Justo A."/>
            <person name="Karasinski D."/>
            <person name="Kautmanova I."/>
            <person name="Kiss B."/>
            <person name="Kocsube S."/>
            <person name="Kotiranta H."/>
            <person name="LaButti K.M."/>
            <person name="Lechner B.E."/>
            <person name="Liimatainen K."/>
            <person name="Lipzen A."/>
            <person name="Lukacs Z."/>
            <person name="Mihaltcheva S."/>
            <person name="Morgado L.N."/>
            <person name="Niskanen T."/>
            <person name="Noordeloos M.E."/>
            <person name="Ohm R.A."/>
            <person name="Ortiz-Santana B."/>
            <person name="Ovrebo C."/>
            <person name="Racz N."/>
            <person name="Riley R."/>
            <person name="Savchenko A."/>
            <person name="Shiryaev A."/>
            <person name="Soop K."/>
            <person name="Spirin V."/>
            <person name="Szebenyi C."/>
            <person name="Tomsovsky M."/>
            <person name="Tulloss R.E."/>
            <person name="Uehling J."/>
            <person name="Grigoriev I.V."/>
            <person name="Vagvolgyi C."/>
            <person name="Papp T."/>
            <person name="Martin F.M."/>
            <person name="Miettinen O."/>
            <person name="Hibbett D.S."/>
            <person name="Nagy L.G."/>
        </authorList>
    </citation>
    <scope>NUCLEOTIDE SEQUENCE [LARGE SCALE GENOMIC DNA]</scope>
    <source>
        <strain evidence="2 3">FP101781</strain>
    </source>
</reference>
<name>A0A4Y7TM89_COPMI</name>
<accession>A0A4Y7TM89</accession>
<dbReference type="Proteomes" id="UP000298030">
    <property type="component" value="Unassembled WGS sequence"/>
</dbReference>
<evidence type="ECO:0000256" key="1">
    <source>
        <dbReference type="SAM" id="SignalP"/>
    </source>
</evidence>
<keyword evidence="1" id="KW-0732">Signal</keyword>
<organism evidence="2 3">
    <name type="scientific">Coprinellus micaceus</name>
    <name type="common">Glistening ink-cap mushroom</name>
    <name type="synonym">Coprinus micaceus</name>
    <dbReference type="NCBI Taxonomy" id="71717"/>
    <lineage>
        <taxon>Eukaryota</taxon>
        <taxon>Fungi</taxon>
        <taxon>Dikarya</taxon>
        <taxon>Basidiomycota</taxon>
        <taxon>Agaricomycotina</taxon>
        <taxon>Agaricomycetes</taxon>
        <taxon>Agaricomycetidae</taxon>
        <taxon>Agaricales</taxon>
        <taxon>Agaricineae</taxon>
        <taxon>Psathyrellaceae</taxon>
        <taxon>Coprinellus</taxon>
    </lineage>
</organism>
<proteinExistence type="predicted"/>
<keyword evidence="3" id="KW-1185">Reference proteome</keyword>
<comment type="caution">
    <text evidence="2">The sequence shown here is derived from an EMBL/GenBank/DDBJ whole genome shotgun (WGS) entry which is preliminary data.</text>
</comment>
<dbReference type="EMBL" id="QPFP01000007">
    <property type="protein sequence ID" value="TEB35317.1"/>
    <property type="molecule type" value="Genomic_DNA"/>
</dbReference>
<protein>
    <submittedName>
        <fullName evidence="2">Uncharacterized protein</fullName>
    </submittedName>
</protein>
<feature type="signal peptide" evidence="1">
    <location>
        <begin position="1"/>
        <end position="20"/>
    </location>
</feature>
<gene>
    <name evidence="2" type="ORF">FA13DRAFT_1706667</name>
</gene>
<evidence type="ECO:0000313" key="2">
    <source>
        <dbReference type="EMBL" id="TEB35317.1"/>
    </source>
</evidence>
<sequence length="108" mass="11500">MCLFLAGFFSSSSFPTSSFASSLNLALTRWVLKGSGCQVDEDEGARKTTERVACIGITIIGVAKIVDKQGEGVVYPLGLTSQEQGDQPQGWAQGYCTVSDESVQEGKE</sequence>